<dbReference type="GO" id="GO:0005886">
    <property type="term" value="C:plasma membrane"/>
    <property type="evidence" value="ECO:0007669"/>
    <property type="project" value="TreeGrafter"/>
</dbReference>
<dbReference type="RefSeq" id="WP_125089929.1">
    <property type="nucleotide sequence ID" value="NZ_RSAA01000008.1"/>
</dbReference>
<dbReference type="SUPFAM" id="SSF55874">
    <property type="entry name" value="ATPase domain of HSP90 chaperone/DNA topoisomerase II/histidine kinase"/>
    <property type="match status" value="1"/>
</dbReference>
<dbReference type="AlphaFoldDB" id="A0A3R8QQU8"/>
<keyword evidence="7" id="KW-0812">Transmembrane</keyword>
<evidence type="ECO:0000313" key="9">
    <source>
        <dbReference type="EMBL" id="RRO17597.1"/>
    </source>
</evidence>
<feature type="transmembrane region" description="Helical" evidence="7">
    <location>
        <begin position="16"/>
        <end position="39"/>
    </location>
</feature>
<evidence type="ECO:0000313" key="10">
    <source>
        <dbReference type="Proteomes" id="UP000274515"/>
    </source>
</evidence>
<dbReference type="InterPro" id="IPR036890">
    <property type="entry name" value="HATPase_C_sf"/>
</dbReference>
<keyword evidence="3" id="KW-0597">Phosphoprotein</keyword>
<evidence type="ECO:0000256" key="3">
    <source>
        <dbReference type="ARBA" id="ARBA00022553"/>
    </source>
</evidence>
<keyword evidence="10" id="KW-1185">Reference proteome</keyword>
<dbReference type="InterPro" id="IPR003594">
    <property type="entry name" value="HATPase_dom"/>
</dbReference>
<dbReference type="OrthoDB" id="3502710at2"/>
<sequence length="444" mass="46957">MSSDDHVPRRGEFPDWYPVVVGSAIAFLLSGALLSWAFLRSPIGAPITGVGVLLVLALSAAVGAVVRSVQWTRHYRTAAAGLNSDVVRLADDALPDLAERLRGGATAEEAVKGITHDYGVPHRRVLKVLSRELAASEKRRAAALSTCAHAAGRVQALTTGMLADLREVESRHDSEDVLADLLKLDHATAQAGRLADSIAVLTGARSGRRWTKPIVVESVLRGAMGRISAYQRIRLHSTSTAAVVGYAAEGVMHVLAEVMDNATKFSPPTEEVHVHVDEVHSGVVITVEDSGLALSDAARARAERAVSDAPLDLAEVSGARLGLAVVGCLARKHELSVSFRASARGGTGVEVVVPQKLITEPRPEAEPPAPGGPASPTLDRHTDPASEAEPGELPRHRRGRTLTAARSAPAPRRADDERSDAGARFGAFSRSRRDGSSTSDDDTR</sequence>
<dbReference type="InterPro" id="IPR050428">
    <property type="entry name" value="TCS_sensor_his_kinase"/>
</dbReference>
<feature type="compositionally biased region" description="Basic and acidic residues" evidence="6">
    <location>
        <begin position="431"/>
        <end position="444"/>
    </location>
</feature>
<keyword evidence="7" id="KW-1133">Transmembrane helix</keyword>
<keyword evidence="7" id="KW-0472">Membrane</keyword>
<organism evidence="9 10">
    <name type="scientific">Saccharopolyspora rhizosphaerae</name>
    <dbReference type="NCBI Taxonomy" id="2492662"/>
    <lineage>
        <taxon>Bacteria</taxon>
        <taxon>Bacillati</taxon>
        <taxon>Actinomycetota</taxon>
        <taxon>Actinomycetes</taxon>
        <taxon>Pseudonocardiales</taxon>
        <taxon>Pseudonocardiaceae</taxon>
        <taxon>Saccharopolyspora</taxon>
    </lineage>
</organism>
<evidence type="ECO:0000259" key="8">
    <source>
        <dbReference type="SMART" id="SM00387"/>
    </source>
</evidence>
<feature type="region of interest" description="Disordered" evidence="6">
    <location>
        <begin position="358"/>
        <end position="444"/>
    </location>
</feature>
<dbReference type="Proteomes" id="UP000274515">
    <property type="component" value="Unassembled WGS sequence"/>
</dbReference>
<evidence type="ECO:0000256" key="7">
    <source>
        <dbReference type="SAM" id="Phobius"/>
    </source>
</evidence>
<dbReference type="GO" id="GO:0004673">
    <property type="term" value="F:protein histidine kinase activity"/>
    <property type="evidence" value="ECO:0007669"/>
    <property type="project" value="UniProtKB-EC"/>
</dbReference>
<comment type="caution">
    <text evidence="9">The sequence shown here is derived from an EMBL/GenBank/DDBJ whole genome shotgun (WGS) entry which is preliminary data.</text>
</comment>
<dbReference type="GO" id="GO:0000160">
    <property type="term" value="P:phosphorelay signal transduction system"/>
    <property type="evidence" value="ECO:0007669"/>
    <property type="project" value="TreeGrafter"/>
</dbReference>
<keyword evidence="5 9" id="KW-0418">Kinase</keyword>
<evidence type="ECO:0000256" key="1">
    <source>
        <dbReference type="ARBA" id="ARBA00000085"/>
    </source>
</evidence>
<dbReference type="Pfam" id="PF02518">
    <property type="entry name" value="HATPase_c"/>
    <property type="match status" value="1"/>
</dbReference>
<name>A0A3R8QQU8_9PSEU</name>
<dbReference type="SMART" id="SM00387">
    <property type="entry name" value="HATPase_c"/>
    <property type="match status" value="1"/>
</dbReference>
<protein>
    <recommendedName>
        <fullName evidence="2">histidine kinase</fullName>
        <ecNumber evidence="2">2.7.13.3</ecNumber>
    </recommendedName>
</protein>
<evidence type="ECO:0000256" key="5">
    <source>
        <dbReference type="ARBA" id="ARBA00022777"/>
    </source>
</evidence>
<feature type="compositionally biased region" description="Basic and acidic residues" evidence="6">
    <location>
        <begin position="412"/>
        <end position="421"/>
    </location>
</feature>
<feature type="transmembrane region" description="Helical" evidence="7">
    <location>
        <begin position="45"/>
        <end position="66"/>
    </location>
</feature>
<keyword evidence="4" id="KW-0808">Transferase</keyword>
<dbReference type="Gene3D" id="3.30.565.10">
    <property type="entry name" value="Histidine kinase-like ATPase, C-terminal domain"/>
    <property type="match status" value="1"/>
</dbReference>
<dbReference type="EMBL" id="RSAA01000008">
    <property type="protein sequence ID" value="RRO17597.1"/>
    <property type="molecule type" value="Genomic_DNA"/>
</dbReference>
<comment type="catalytic activity">
    <reaction evidence="1">
        <text>ATP + protein L-histidine = ADP + protein N-phospho-L-histidine.</text>
        <dbReference type="EC" id="2.7.13.3"/>
    </reaction>
</comment>
<dbReference type="PANTHER" id="PTHR45436">
    <property type="entry name" value="SENSOR HISTIDINE KINASE YKOH"/>
    <property type="match status" value="1"/>
</dbReference>
<evidence type="ECO:0000256" key="6">
    <source>
        <dbReference type="SAM" id="MobiDB-lite"/>
    </source>
</evidence>
<accession>A0A3R8QQU8</accession>
<evidence type="ECO:0000256" key="2">
    <source>
        <dbReference type="ARBA" id="ARBA00012438"/>
    </source>
</evidence>
<feature type="domain" description="Histidine kinase/HSP90-like ATPase" evidence="8">
    <location>
        <begin position="246"/>
        <end position="357"/>
    </location>
</feature>
<dbReference type="PANTHER" id="PTHR45436:SF5">
    <property type="entry name" value="SENSOR HISTIDINE KINASE TRCS"/>
    <property type="match status" value="1"/>
</dbReference>
<proteinExistence type="predicted"/>
<reference evidence="9 10" key="1">
    <citation type="submission" date="2018-11" db="EMBL/GenBank/DDBJ databases">
        <title>Saccharopolyspora rhizosphaerae sp. nov., an actinomycete isolated from rhizosphere soil in Thailand.</title>
        <authorList>
            <person name="Intra B."/>
            <person name="Euanorasetr J."/>
            <person name="Take A."/>
            <person name="Inahashi Y."/>
            <person name="Mori M."/>
            <person name="Panbangred W."/>
            <person name="Matsumoto A."/>
        </authorList>
    </citation>
    <scope>NUCLEOTIDE SEQUENCE [LARGE SCALE GENOMIC DNA]</scope>
    <source>
        <strain evidence="9 10">H219</strain>
    </source>
</reference>
<dbReference type="EC" id="2.7.13.3" evidence="2"/>
<gene>
    <name evidence="9" type="ORF">EIL87_09930</name>
</gene>
<evidence type="ECO:0000256" key="4">
    <source>
        <dbReference type="ARBA" id="ARBA00022679"/>
    </source>
</evidence>